<dbReference type="AlphaFoldDB" id="A3V9A9"/>
<dbReference type="GO" id="GO:0005886">
    <property type="term" value="C:plasma membrane"/>
    <property type="evidence" value="ECO:0007669"/>
    <property type="project" value="UniProtKB-SubCell"/>
</dbReference>
<keyword evidence="14" id="KW-1185">Reference proteome</keyword>
<dbReference type="EMBL" id="AAMS01000011">
    <property type="protein sequence ID" value="EAQ05279.1"/>
    <property type="molecule type" value="Genomic_DNA"/>
</dbReference>
<keyword evidence="6 12" id="KW-1003">Cell membrane</keyword>
<evidence type="ECO:0000256" key="11">
    <source>
        <dbReference type="ARBA" id="ARBA00023136"/>
    </source>
</evidence>
<feature type="transmembrane region" description="Helical" evidence="12">
    <location>
        <begin position="12"/>
        <end position="30"/>
    </location>
</feature>
<evidence type="ECO:0000256" key="12">
    <source>
        <dbReference type="RuleBase" id="RU363101"/>
    </source>
</evidence>
<dbReference type="InterPro" id="IPR007078">
    <property type="entry name" value="Haem_export_protD_CcmD"/>
</dbReference>
<sequence>MPDLGTYAVEVTAAYVGSIALLAGILGLSWRRYLRVRAALDEVEKNG</sequence>
<proteinExistence type="inferred from homology"/>
<evidence type="ECO:0000313" key="14">
    <source>
        <dbReference type="Proteomes" id="UP000004507"/>
    </source>
</evidence>
<gene>
    <name evidence="13" type="ORF">SKA53_05870</name>
</gene>
<accession>A3V9A9</accession>
<evidence type="ECO:0000256" key="9">
    <source>
        <dbReference type="ARBA" id="ARBA00022748"/>
    </source>
</evidence>
<evidence type="ECO:0000256" key="6">
    <source>
        <dbReference type="ARBA" id="ARBA00022475"/>
    </source>
</evidence>
<comment type="similarity">
    <text evidence="3 12">Belongs to the CcmD/CycX/HelD family.</text>
</comment>
<evidence type="ECO:0000256" key="2">
    <source>
        <dbReference type="ARBA" id="ARBA00004377"/>
    </source>
</evidence>
<organism evidence="13 14">
    <name type="scientific">Yoonia vestfoldensis SKA53</name>
    <dbReference type="NCBI Taxonomy" id="314232"/>
    <lineage>
        <taxon>Bacteria</taxon>
        <taxon>Pseudomonadati</taxon>
        <taxon>Pseudomonadota</taxon>
        <taxon>Alphaproteobacteria</taxon>
        <taxon>Rhodobacterales</taxon>
        <taxon>Paracoccaceae</taxon>
        <taxon>Yoonia</taxon>
    </lineage>
</organism>
<keyword evidence="5 12" id="KW-0813">Transport</keyword>
<comment type="caution">
    <text evidence="13">The sequence shown here is derived from an EMBL/GenBank/DDBJ whole genome shotgun (WGS) entry which is preliminary data.</text>
</comment>
<reference evidence="13 14" key="1">
    <citation type="submission" date="2006-01" db="EMBL/GenBank/DDBJ databases">
        <authorList>
            <person name="Hagstrom A."/>
            <person name="Ferriera S."/>
            <person name="Johnson J."/>
            <person name="Kravitz S."/>
            <person name="Halpern A."/>
            <person name="Remington K."/>
            <person name="Beeson K."/>
            <person name="Tran B."/>
            <person name="Rogers Y.-H."/>
            <person name="Friedman R."/>
            <person name="Venter J.C."/>
        </authorList>
    </citation>
    <scope>NUCLEOTIDE SEQUENCE [LARGE SCALE GENOMIC DNA]</scope>
    <source>
        <strain evidence="13 14">SKA53</strain>
    </source>
</reference>
<comment type="subcellular location">
    <subcellularLocation>
        <location evidence="2 12">Cell inner membrane</location>
        <topology evidence="2 12">Single-pass membrane protein</topology>
    </subcellularLocation>
</comment>
<dbReference type="NCBIfam" id="TIGR03141">
    <property type="entry name" value="cytochro_ccmD"/>
    <property type="match status" value="1"/>
</dbReference>
<dbReference type="Proteomes" id="UP000004507">
    <property type="component" value="Unassembled WGS sequence"/>
</dbReference>
<dbReference type="GO" id="GO:0017004">
    <property type="term" value="P:cytochrome complex assembly"/>
    <property type="evidence" value="ECO:0007669"/>
    <property type="project" value="UniProtKB-KW"/>
</dbReference>
<keyword evidence="8 12" id="KW-0812">Transmembrane</keyword>
<keyword evidence="9 12" id="KW-0201">Cytochrome c-type biogenesis</keyword>
<evidence type="ECO:0000256" key="10">
    <source>
        <dbReference type="ARBA" id="ARBA00022989"/>
    </source>
</evidence>
<evidence type="ECO:0000256" key="8">
    <source>
        <dbReference type="ARBA" id="ARBA00022692"/>
    </source>
</evidence>
<protein>
    <recommendedName>
        <fullName evidence="4 12">Heme exporter protein D</fullName>
    </recommendedName>
</protein>
<dbReference type="GO" id="GO:0015886">
    <property type="term" value="P:heme transport"/>
    <property type="evidence" value="ECO:0007669"/>
    <property type="project" value="InterPro"/>
</dbReference>
<evidence type="ECO:0000256" key="7">
    <source>
        <dbReference type="ARBA" id="ARBA00022519"/>
    </source>
</evidence>
<dbReference type="eggNOG" id="ENOG502ZXI1">
    <property type="taxonomic scope" value="Bacteria"/>
</dbReference>
<comment type="function">
    <text evidence="1 12">Required for the export of heme to the periplasm for the biogenesis of c-type cytochromes.</text>
</comment>
<keyword evidence="7 12" id="KW-0997">Cell inner membrane</keyword>
<evidence type="ECO:0000256" key="1">
    <source>
        <dbReference type="ARBA" id="ARBA00002442"/>
    </source>
</evidence>
<evidence type="ECO:0000256" key="5">
    <source>
        <dbReference type="ARBA" id="ARBA00022448"/>
    </source>
</evidence>
<evidence type="ECO:0000313" key="13">
    <source>
        <dbReference type="EMBL" id="EAQ05279.1"/>
    </source>
</evidence>
<keyword evidence="11 12" id="KW-0472">Membrane</keyword>
<evidence type="ECO:0000256" key="3">
    <source>
        <dbReference type="ARBA" id="ARBA00008741"/>
    </source>
</evidence>
<name>A3V9A9_9RHOB</name>
<evidence type="ECO:0000256" key="4">
    <source>
        <dbReference type="ARBA" id="ARBA00016461"/>
    </source>
</evidence>
<keyword evidence="10 12" id="KW-1133">Transmembrane helix</keyword>
<dbReference type="RefSeq" id="WP_007205127.1">
    <property type="nucleotide sequence ID" value="NZ_CH672414.1"/>
</dbReference>
<dbReference type="Pfam" id="PF04995">
    <property type="entry name" value="CcmD"/>
    <property type="match status" value="1"/>
</dbReference>
<dbReference type="HOGENOM" id="CLU_214404_1_0_5"/>